<evidence type="ECO:0000256" key="6">
    <source>
        <dbReference type="SAM" id="MobiDB-lite"/>
    </source>
</evidence>
<evidence type="ECO:0000256" key="5">
    <source>
        <dbReference type="PIRNR" id="PIRNR026991"/>
    </source>
</evidence>
<comment type="caution">
    <text evidence="9">The sequence shown here is derived from an EMBL/GenBank/DDBJ whole genome shotgun (WGS) entry which is preliminary data.</text>
</comment>
<feature type="compositionally biased region" description="Basic and acidic residues" evidence="6">
    <location>
        <begin position="100"/>
        <end position="118"/>
    </location>
</feature>
<dbReference type="AlphaFoldDB" id="A0AAE0KXG3"/>
<feature type="domain" description="Leucine zipper with capping helix" evidence="8">
    <location>
        <begin position="151"/>
        <end position="188"/>
    </location>
</feature>
<accession>A0AAE0KXG3</accession>
<comment type="subcellular location">
    <subcellularLocation>
        <location evidence="1 5">Nucleus</location>
    </subcellularLocation>
</comment>
<evidence type="ECO:0000259" key="7">
    <source>
        <dbReference type="Pfam" id="PF03962"/>
    </source>
</evidence>
<sequence length="208" mass="23807">MSKKKGVSLEEKRDRILGIFHESKSCWLLKDVEKEGAKRGVIFQSVKEVLQGLIDDDMVYVDKIGTSNWYWSFPSAASNKTRVKRAALEEELSSAKKRQKELEKQKSSAASSREDTETRQDNLAALGRFEEEHSALSEELAKYRDNDPEYFEELKNAAIYTLEAGNRWTDNIFQLQKWATQKFDGDSTKVTDGFKSLGCDLEGLDYLE</sequence>
<comment type="function">
    <text evidence="5">Required for proper homologous chromosome pairing and efficient cross-over and intragenic recombination during meiosis.</text>
</comment>
<protein>
    <recommendedName>
        <fullName evidence="5">Meiotic nuclear division protein 1 homolog</fullName>
    </recommendedName>
</protein>
<evidence type="ECO:0000256" key="2">
    <source>
        <dbReference type="ARBA" id="ARBA00005981"/>
    </source>
</evidence>
<dbReference type="Pfam" id="PF18517">
    <property type="entry name" value="LZ3wCH"/>
    <property type="match status" value="1"/>
</dbReference>
<feature type="region of interest" description="Disordered" evidence="6">
    <location>
        <begin position="95"/>
        <end position="118"/>
    </location>
</feature>
<evidence type="ECO:0000256" key="4">
    <source>
        <dbReference type="ARBA" id="ARBA00023242"/>
    </source>
</evidence>
<keyword evidence="3" id="KW-0175">Coiled coil</keyword>
<evidence type="ECO:0000259" key="8">
    <source>
        <dbReference type="Pfam" id="PF18517"/>
    </source>
</evidence>
<dbReference type="Proteomes" id="UP001190700">
    <property type="component" value="Unassembled WGS sequence"/>
</dbReference>
<keyword evidence="10" id="KW-1185">Reference proteome</keyword>
<organism evidence="9 10">
    <name type="scientific">Cymbomonas tetramitiformis</name>
    <dbReference type="NCBI Taxonomy" id="36881"/>
    <lineage>
        <taxon>Eukaryota</taxon>
        <taxon>Viridiplantae</taxon>
        <taxon>Chlorophyta</taxon>
        <taxon>Pyramimonadophyceae</taxon>
        <taxon>Pyramimonadales</taxon>
        <taxon>Pyramimonadaceae</taxon>
        <taxon>Cymbomonas</taxon>
    </lineage>
</organism>
<evidence type="ECO:0000256" key="1">
    <source>
        <dbReference type="ARBA" id="ARBA00004123"/>
    </source>
</evidence>
<dbReference type="InterPro" id="IPR005647">
    <property type="entry name" value="Mnd1"/>
</dbReference>
<evidence type="ECO:0000313" key="10">
    <source>
        <dbReference type="Proteomes" id="UP001190700"/>
    </source>
</evidence>
<dbReference type="Pfam" id="PF03962">
    <property type="entry name" value="Mnd1"/>
    <property type="match status" value="1"/>
</dbReference>
<comment type="similarity">
    <text evidence="2 5">Belongs to the MND1 family.</text>
</comment>
<dbReference type="PIRSF" id="PIRSF026991">
    <property type="entry name" value="Mnd1"/>
    <property type="match status" value="1"/>
</dbReference>
<proteinExistence type="inferred from homology"/>
<dbReference type="InterPro" id="IPR040661">
    <property type="entry name" value="LZ3wCH"/>
</dbReference>
<gene>
    <name evidence="9" type="ORF">CYMTET_26981</name>
</gene>
<name>A0AAE0KXG3_9CHLO</name>
<feature type="domain" description="Mnd1 HTH" evidence="7">
    <location>
        <begin position="16"/>
        <end position="74"/>
    </location>
</feature>
<dbReference type="GO" id="GO:0003690">
    <property type="term" value="F:double-stranded DNA binding"/>
    <property type="evidence" value="ECO:0007669"/>
    <property type="project" value="InterPro"/>
</dbReference>
<dbReference type="GO" id="GO:0007131">
    <property type="term" value="P:reciprocal meiotic recombination"/>
    <property type="evidence" value="ECO:0007669"/>
    <property type="project" value="InterPro"/>
</dbReference>
<dbReference type="GO" id="GO:0005634">
    <property type="term" value="C:nucleus"/>
    <property type="evidence" value="ECO:0007669"/>
    <property type="project" value="UniProtKB-SubCell"/>
</dbReference>
<dbReference type="InterPro" id="IPR040453">
    <property type="entry name" value="Mnd1_HTH"/>
</dbReference>
<reference evidence="9 10" key="1">
    <citation type="journal article" date="2015" name="Genome Biol. Evol.">
        <title>Comparative Genomics of a Bacterivorous Green Alga Reveals Evolutionary Causalities and Consequences of Phago-Mixotrophic Mode of Nutrition.</title>
        <authorList>
            <person name="Burns J.A."/>
            <person name="Paasch A."/>
            <person name="Narechania A."/>
            <person name="Kim E."/>
        </authorList>
    </citation>
    <scope>NUCLEOTIDE SEQUENCE [LARGE SCALE GENOMIC DNA]</scope>
    <source>
        <strain evidence="9 10">PLY_AMNH</strain>
    </source>
</reference>
<evidence type="ECO:0000256" key="3">
    <source>
        <dbReference type="ARBA" id="ARBA00023054"/>
    </source>
</evidence>
<keyword evidence="4 5" id="KW-0539">Nucleus</keyword>
<dbReference type="EMBL" id="LGRX02014675">
    <property type="protein sequence ID" value="KAK3264272.1"/>
    <property type="molecule type" value="Genomic_DNA"/>
</dbReference>
<evidence type="ECO:0000313" key="9">
    <source>
        <dbReference type="EMBL" id="KAK3264272.1"/>
    </source>
</evidence>